<sequence length="297" mass="33506">MSGSRHSHGVQREVLRPRYEGQDSAMYFAQGTQSNFADFRTLDEPDLLHEFSGRHDRKYKPSYLLGSSSMNGQSNGPATYGEATNDRRLSAETIPFDSKGSRGRKPRSHNENIQREKIRAEKTKRPKLSALEPPKLTRPLGSETTREEIMRFSDEGYLDAGSPGRFPSTIRRQRHTPKGGSEDYSARALGNGDVTGEFNGGYQKSLHKRPSASERQRSFVPPAPIIPRLPTPDFDPTSHYELGLAKYDFCSCCDSEDGDEVDGARWRMGRAKMDMQVDDARAYMSQTTMSRRLIMQD</sequence>
<evidence type="ECO:0000313" key="1">
    <source>
        <dbReference type="EMBL" id="KAJ2992915.1"/>
    </source>
</evidence>
<gene>
    <name evidence="1" type="ORF">NUW58_g2010</name>
</gene>
<evidence type="ECO:0000313" key="2">
    <source>
        <dbReference type="Proteomes" id="UP001143856"/>
    </source>
</evidence>
<dbReference type="Proteomes" id="UP001143856">
    <property type="component" value="Unassembled WGS sequence"/>
</dbReference>
<name>A0ACC1PJE9_9PEZI</name>
<accession>A0ACC1PJE9</accession>
<reference evidence="1" key="1">
    <citation type="submission" date="2022-10" db="EMBL/GenBank/DDBJ databases">
        <title>Genome Sequence of Xylaria curta.</title>
        <authorList>
            <person name="Buettner E."/>
        </authorList>
    </citation>
    <scope>NUCLEOTIDE SEQUENCE</scope>
    <source>
        <strain evidence="1">Babe10</strain>
    </source>
</reference>
<protein>
    <submittedName>
        <fullName evidence="1">Uncharacterized protein</fullName>
    </submittedName>
</protein>
<dbReference type="EMBL" id="JAPDGR010000241">
    <property type="protein sequence ID" value="KAJ2992915.1"/>
    <property type="molecule type" value="Genomic_DNA"/>
</dbReference>
<organism evidence="1 2">
    <name type="scientific">Xylaria curta</name>
    <dbReference type="NCBI Taxonomy" id="42375"/>
    <lineage>
        <taxon>Eukaryota</taxon>
        <taxon>Fungi</taxon>
        <taxon>Dikarya</taxon>
        <taxon>Ascomycota</taxon>
        <taxon>Pezizomycotina</taxon>
        <taxon>Sordariomycetes</taxon>
        <taxon>Xylariomycetidae</taxon>
        <taxon>Xylariales</taxon>
        <taxon>Xylariaceae</taxon>
        <taxon>Xylaria</taxon>
    </lineage>
</organism>
<proteinExistence type="predicted"/>
<keyword evidence="2" id="KW-1185">Reference proteome</keyword>
<comment type="caution">
    <text evidence="1">The sequence shown here is derived from an EMBL/GenBank/DDBJ whole genome shotgun (WGS) entry which is preliminary data.</text>
</comment>